<dbReference type="EMBL" id="MNAD01001426">
    <property type="protein sequence ID" value="OJT05587.1"/>
    <property type="molecule type" value="Genomic_DNA"/>
</dbReference>
<accession>A0A1M2VDH4</accession>
<sequence length="93" mass="10354">MAFDPHGRVVTIRPAGNPGIHESWARLSCQNPHDRCEKTRGHTLLAKVWMKDYLAEVTKVLRSSGPNPSSVLKQKFRALADCGGLCFVPLLRD</sequence>
<evidence type="ECO:0000313" key="2">
    <source>
        <dbReference type="Proteomes" id="UP000184267"/>
    </source>
</evidence>
<dbReference type="AlphaFoldDB" id="A0A1M2VDH4"/>
<reference evidence="1 2" key="1">
    <citation type="submission" date="2016-10" db="EMBL/GenBank/DDBJ databases">
        <title>Genome sequence of the basidiomycete white-rot fungus Trametes pubescens.</title>
        <authorList>
            <person name="Makela M.R."/>
            <person name="Granchi Z."/>
            <person name="Peng M."/>
            <person name="De Vries R.P."/>
            <person name="Grigoriev I."/>
            <person name="Riley R."/>
            <person name="Hilden K."/>
        </authorList>
    </citation>
    <scope>NUCLEOTIDE SEQUENCE [LARGE SCALE GENOMIC DNA]</scope>
    <source>
        <strain evidence="1 2">FBCC735</strain>
    </source>
</reference>
<dbReference type="OrthoDB" id="10441128at2759"/>
<evidence type="ECO:0000313" key="1">
    <source>
        <dbReference type="EMBL" id="OJT05587.1"/>
    </source>
</evidence>
<dbReference type="Proteomes" id="UP000184267">
    <property type="component" value="Unassembled WGS sequence"/>
</dbReference>
<comment type="caution">
    <text evidence="1">The sequence shown here is derived from an EMBL/GenBank/DDBJ whole genome shotgun (WGS) entry which is preliminary data.</text>
</comment>
<protein>
    <submittedName>
        <fullName evidence="1">Uncharacterized protein</fullName>
    </submittedName>
</protein>
<organism evidence="1 2">
    <name type="scientific">Trametes pubescens</name>
    <name type="common">White-rot fungus</name>
    <dbReference type="NCBI Taxonomy" id="154538"/>
    <lineage>
        <taxon>Eukaryota</taxon>
        <taxon>Fungi</taxon>
        <taxon>Dikarya</taxon>
        <taxon>Basidiomycota</taxon>
        <taxon>Agaricomycotina</taxon>
        <taxon>Agaricomycetes</taxon>
        <taxon>Polyporales</taxon>
        <taxon>Polyporaceae</taxon>
        <taxon>Trametes</taxon>
    </lineage>
</organism>
<proteinExistence type="predicted"/>
<name>A0A1M2VDH4_TRAPU</name>
<gene>
    <name evidence="1" type="ORF">TRAPUB_3600</name>
</gene>
<keyword evidence="2" id="KW-1185">Reference proteome</keyword>